<comment type="caution">
    <text evidence="2">The sequence shown here is derived from an EMBL/GenBank/DDBJ whole genome shotgun (WGS) entry which is preliminary data.</text>
</comment>
<feature type="compositionally biased region" description="Basic residues" evidence="1">
    <location>
        <begin position="190"/>
        <end position="199"/>
    </location>
</feature>
<evidence type="ECO:0000313" key="3">
    <source>
        <dbReference type="Proteomes" id="UP000054053"/>
    </source>
</evidence>
<sequence length="262" mass="28722">MHSLALRKGIVRREDLNQPDGLASGDAADAALHAELQARLDAQMAKSLGMHTHAHVPDAAPPPPNQPREDDGHGAADADVGEFDFRLFRSAGAPARVVLEQEPTAQQAPGSLVRRRDPSFYLPRVPDARRQEYRLAAVSGEHVLARSARPCWGLQLPWKVERVAVTRKAGPGDQDAAAAAARGSEEGGRRARTKRLGKRRRIAVRARIKALRDKEAADASRALGKEEHLKEKKKRLNRAKKLRRRARDRETKASQGGDGDGE</sequence>
<reference evidence="3" key="1">
    <citation type="journal article" date="2016" name="Genome Announc.">
        <title>Genome sequence of Ustilaginoidea virens IPU010, a rice pathogenic fungus causing false smut.</title>
        <authorList>
            <person name="Kumagai T."/>
            <person name="Ishii T."/>
            <person name="Terai G."/>
            <person name="Umemura M."/>
            <person name="Machida M."/>
            <person name="Asai K."/>
        </authorList>
    </citation>
    <scope>NUCLEOTIDE SEQUENCE [LARGE SCALE GENOMIC DNA]</scope>
    <source>
        <strain evidence="3">IPU010</strain>
    </source>
</reference>
<feature type="compositionally biased region" description="Basic and acidic residues" evidence="1">
    <location>
        <begin position="212"/>
        <end position="230"/>
    </location>
</feature>
<feature type="region of interest" description="Disordered" evidence="1">
    <location>
        <begin position="53"/>
        <end position="77"/>
    </location>
</feature>
<dbReference type="Pfam" id="PF09428">
    <property type="entry name" value="DUF2011"/>
    <property type="match status" value="1"/>
</dbReference>
<feature type="region of interest" description="Disordered" evidence="1">
    <location>
        <begin position="1"/>
        <end position="24"/>
    </location>
</feature>
<feature type="compositionally biased region" description="Basic and acidic residues" evidence="1">
    <location>
        <begin position="67"/>
        <end position="76"/>
    </location>
</feature>
<evidence type="ECO:0000313" key="2">
    <source>
        <dbReference type="EMBL" id="GAO15800.1"/>
    </source>
</evidence>
<feature type="region of interest" description="Disordered" evidence="1">
    <location>
        <begin position="168"/>
        <end position="199"/>
    </location>
</feature>
<feature type="compositionally biased region" description="Basic residues" evidence="1">
    <location>
        <begin position="231"/>
        <end position="246"/>
    </location>
</feature>
<feature type="compositionally biased region" description="Low complexity" evidence="1">
    <location>
        <begin position="169"/>
        <end position="182"/>
    </location>
</feature>
<gene>
    <name evidence="2" type="ORF">UVI_02021360</name>
</gene>
<evidence type="ECO:0000256" key="1">
    <source>
        <dbReference type="SAM" id="MobiDB-lite"/>
    </source>
</evidence>
<protein>
    <submittedName>
        <fullName evidence="2">Uncharacterized protein</fullName>
    </submittedName>
</protein>
<dbReference type="InterPro" id="IPR018555">
    <property type="entry name" value="C630.06c-like"/>
</dbReference>
<name>A0A1B5L0B9_USTVR</name>
<dbReference type="EMBL" id="BBTG02000008">
    <property type="protein sequence ID" value="GAO15800.1"/>
    <property type="molecule type" value="Genomic_DNA"/>
</dbReference>
<accession>A0A1B5L0B9</accession>
<dbReference type="AlphaFoldDB" id="A0A1B5L0B9"/>
<organism evidence="2 3">
    <name type="scientific">Ustilaginoidea virens</name>
    <name type="common">Rice false smut fungus</name>
    <name type="synonym">Villosiclava virens</name>
    <dbReference type="NCBI Taxonomy" id="1159556"/>
    <lineage>
        <taxon>Eukaryota</taxon>
        <taxon>Fungi</taxon>
        <taxon>Dikarya</taxon>
        <taxon>Ascomycota</taxon>
        <taxon>Pezizomycotina</taxon>
        <taxon>Sordariomycetes</taxon>
        <taxon>Hypocreomycetidae</taxon>
        <taxon>Hypocreales</taxon>
        <taxon>Clavicipitaceae</taxon>
        <taxon>Ustilaginoidea</taxon>
    </lineage>
</organism>
<dbReference type="Proteomes" id="UP000054053">
    <property type="component" value="Unassembled WGS sequence"/>
</dbReference>
<proteinExistence type="predicted"/>
<feature type="region of interest" description="Disordered" evidence="1">
    <location>
        <begin position="212"/>
        <end position="262"/>
    </location>
</feature>